<keyword evidence="8" id="KW-1185">Reference proteome</keyword>
<dbReference type="Pfam" id="PF05101">
    <property type="entry name" value="VirB3"/>
    <property type="match status" value="1"/>
</dbReference>
<name>A0ABS1EHP6_9BURK</name>
<comment type="caution">
    <text evidence="7">The sequence shown here is derived from an EMBL/GenBank/DDBJ whole genome shotgun (WGS) entry which is preliminary data.</text>
</comment>
<feature type="region of interest" description="Disordered" evidence="5">
    <location>
        <begin position="90"/>
        <end position="109"/>
    </location>
</feature>
<evidence type="ECO:0000313" key="8">
    <source>
        <dbReference type="Proteomes" id="UP000635316"/>
    </source>
</evidence>
<keyword evidence="2 6" id="KW-0812">Transmembrane</keyword>
<dbReference type="EMBL" id="JAENGP010000024">
    <property type="protein sequence ID" value="MBK1782554.1"/>
    <property type="molecule type" value="Genomic_DNA"/>
</dbReference>
<dbReference type="RefSeq" id="WP_200239325.1">
    <property type="nucleotide sequence ID" value="NZ_JAENGP010000024.1"/>
</dbReference>
<organism evidence="7 8">
    <name type="scientific">Advenella mandrilli</name>
    <dbReference type="NCBI Taxonomy" id="2800330"/>
    <lineage>
        <taxon>Bacteria</taxon>
        <taxon>Pseudomonadati</taxon>
        <taxon>Pseudomonadota</taxon>
        <taxon>Betaproteobacteria</taxon>
        <taxon>Burkholderiales</taxon>
        <taxon>Alcaligenaceae</taxon>
    </lineage>
</organism>
<gene>
    <name evidence="7" type="ORF">JHL22_15180</name>
</gene>
<evidence type="ECO:0000256" key="3">
    <source>
        <dbReference type="ARBA" id="ARBA00022989"/>
    </source>
</evidence>
<evidence type="ECO:0000256" key="1">
    <source>
        <dbReference type="ARBA" id="ARBA00004370"/>
    </source>
</evidence>
<sequence>MSEDTKKNPYHYPVFKGLGRKATYMGIPTVWFIGTIMIVGFSAMIFGLWIWLSLLVLLPAMAIITKTDDRAFDIWGLELTTRFRNRNKKWWNGSSYSPVSYPRQRPWRN</sequence>
<evidence type="ECO:0000256" key="4">
    <source>
        <dbReference type="ARBA" id="ARBA00023136"/>
    </source>
</evidence>
<protein>
    <submittedName>
        <fullName evidence="7">VirB3 family type IV secretion system protein</fullName>
    </submittedName>
</protein>
<evidence type="ECO:0000313" key="7">
    <source>
        <dbReference type="EMBL" id="MBK1782554.1"/>
    </source>
</evidence>
<feature type="transmembrane region" description="Helical" evidence="6">
    <location>
        <begin position="30"/>
        <end position="58"/>
    </location>
</feature>
<proteinExistence type="predicted"/>
<evidence type="ECO:0000256" key="5">
    <source>
        <dbReference type="SAM" id="MobiDB-lite"/>
    </source>
</evidence>
<dbReference type="InterPro" id="IPR007792">
    <property type="entry name" value="T4SS_VirB3/TrbD/AvhB"/>
</dbReference>
<dbReference type="Proteomes" id="UP000635316">
    <property type="component" value="Unassembled WGS sequence"/>
</dbReference>
<evidence type="ECO:0000256" key="6">
    <source>
        <dbReference type="SAM" id="Phobius"/>
    </source>
</evidence>
<reference evidence="7 8" key="1">
    <citation type="submission" date="2020-12" db="EMBL/GenBank/DDBJ databases">
        <authorList>
            <person name="Lu T."/>
            <person name="Wang Q."/>
            <person name="Han X."/>
        </authorList>
    </citation>
    <scope>NUCLEOTIDE SEQUENCE [LARGE SCALE GENOMIC DNA]</scope>
    <source>
        <strain evidence="7 8">WQ 585</strain>
    </source>
</reference>
<keyword evidence="3 6" id="KW-1133">Transmembrane helix</keyword>
<comment type="subcellular location">
    <subcellularLocation>
        <location evidence="1">Membrane</location>
    </subcellularLocation>
</comment>
<evidence type="ECO:0000256" key="2">
    <source>
        <dbReference type="ARBA" id="ARBA00022692"/>
    </source>
</evidence>
<accession>A0ABS1EHP6</accession>
<keyword evidence="4 6" id="KW-0472">Membrane</keyword>